<keyword evidence="5 7" id="KW-1133">Transmembrane helix</keyword>
<evidence type="ECO:0000256" key="6">
    <source>
        <dbReference type="ARBA" id="ARBA00023136"/>
    </source>
</evidence>
<sequence length="453" mass="50723">MACLVSPPRISNHDFQFDSNYLRPNTKDQIPKNIFTMKTLTVFWSMVKDGLDTVTHGSRKYHIWMAFLTMVMLIGMYCYSFQIEHGLSVTGMTDRVSWGLYISNFTFLVGVAAAAVMLVMPTYVLKDIDFKRAVLIGEGLAVAALIMCLAFVVADMGGPAVLWHMMPVVGVFNFPNSMLTWDVIVLNGYLFLNITIPMYILYRHYQGKEAKKNVYVPGAILSVFWAVGIHLVTAFLYQGLQARPFWNNALLGPRFLASAFAAGPALIILVLAVIRNNTIFNIEDKTIKKISMVVTVAAQVNLIMLVSELFKEFYAPTHHSESAYYLFFGLDGKEALLPWIRTSITMNVIATVLLTFNKLRNNFKVLYIACGLLFVAIWIEKGFGLIIPGFIPGPYGKIAEYTPTLIEIGVTLGIWALGAFVFTVLAKTAIQIESGQLRYKKEKQAKKPEIQEA</sequence>
<dbReference type="KEGG" id="fax:FUAX_19520"/>
<dbReference type="Gene3D" id="1.20.1630.10">
    <property type="entry name" value="Formate dehydrogenase/DMSO reductase domain"/>
    <property type="match status" value="1"/>
</dbReference>
<feature type="transmembrane region" description="Helical" evidence="7">
    <location>
        <begin position="408"/>
        <end position="430"/>
    </location>
</feature>
<dbReference type="PANTHER" id="PTHR43044">
    <property type="match status" value="1"/>
</dbReference>
<evidence type="ECO:0000256" key="4">
    <source>
        <dbReference type="ARBA" id="ARBA00022692"/>
    </source>
</evidence>
<proteinExistence type="inferred from homology"/>
<comment type="subcellular location">
    <subcellularLocation>
        <location evidence="1">Cell membrane</location>
        <topology evidence="1">Multi-pass membrane protein</topology>
    </subcellularLocation>
</comment>
<evidence type="ECO:0000256" key="2">
    <source>
        <dbReference type="ARBA" id="ARBA00008929"/>
    </source>
</evidence>
<evidence type="ECO:0000256" key="1">
    <source>
        <dbReference type="ARBA" id="ARBA00004651"/>
    </source>
</evidence>
<dbReference type="EMBL" id="AP025314">
    <property type="protein sequence ID" value="BDD09520.1"/>
    <property type="molecule type" value="Genomic_DNA"/>
</dbReference>
<feature type="transmembrane region" description="Helical" evidence="7">
    <location>
        <begin position="183"/>
        <end position="202"/>
    </location>
</feature>
<feature type="transmembrane region" description="Helical" evidence="7">
    <location>
        <begin position="336"/>
        <end position="356"/>
    </location>
</feature>
<protein>
    <submittedName>
        <fullName evidence="8">Hdr menaquinol oxidoreductase integral membrane subunit</fullName>
    </submittedName>
</protein>
<evidence type="ECO:0000313" key="8">
    <source>
        <dbReference type="EMBL" id="BDD09520.1"/>
    </source>
</evidence>
<keyword evidence="9" id="KW-1185">Reference proteome</keyword>
<dbReference type="Proteomes" id="UP001348817">
    <property type="component" value="Chromosome"/>
</dbReference>
<dbReference type="InterPro" id="IPR005614">
    <property type="entry name" value="NrfD-like"/>
</dbReference>
<name>A0AAU9DEY6_9BACT</name>
<keyword evidence="6 7" id="KW-0472">Membrane</keyword>
<keyword evidence="3" id="KW-1003">Cell membrane</keyword>
<feature type="transmembrane region" description="Helical" evidence="7">
    <location>
        <begin position="63"/>
        <end position="83"/>
    </location>
</feature>
<evidence type="ECO:0000256" key="7">
    <source>
        <dbReference type="SAM" id="Phobius"/>
    </source>
</evidence>
<dbReference type="Pfam" id="PF03916">
    <property type="entry name" value="NrfD"/>
    <property type="match status" value="1"/>
</dbReference>
<feature type="transmembrane region" description="Helical" evidence="7">
    <location>
        <begin position="140"/>
        <end position="163"/>
    </location>
</feature>
<feature type="transmembrane region" description="Helical" evidence="7">
    <location>
        <begin position="286"/>
        <end position="306"/>
    </location>
</feature>
<accession>A0AAU9DEY6</accession>
<keyword evidence="4 7" id="KW-0812">Transmembrane</keyword>
<dbReference type="PANTHER" id="PTHR43044:SF2">
    <property type="entry name" value="POLYSULPHIDE REDUCTASE NRFD"/>
    <property type="match status" value="1"/>
</dbReference>
<dbReference type="GO" id="GO:0005886">
    <property type="term" value="C:plasma membrane"/>
    <property type="evidence" value="ECO:0007669"/>
    <property type="project" value="UniProtKB-SubCell"/>
</dbReference>
<organism evidence="8 9">
    <name type="scientific">Fulvitalea axinellae</name>
    <dbReference type="NCBI Taxonomy" id="1182444"/>
    <lineage>
        <taxon>Bacteria</taxon>
        <taxon>Pseudomonadati</taxon>
        <taxon>Bacteroidota</taxon>
        <taxon>Cytophagia</taxon>
        <taxon>Cytophagales</taxon>
        <taxon>Persicobacteraceae</taxon>
        <taxon>Fulvitalea</taxon>
    </lineage>
</organism>
<feature type="transmembrane region" description="Helical" evidence="7">
    <location>
        <begin position="214"/>
        <end position="235"/>
    </location>
</feature>
<dbReference type="AlphaFoldDB" id="A0AAU9DEY6"/>
<evidence type="ECO:0000313" key="9">
    <source>
        <dbReference type="Proteomes" id="UP001348817"/>
    </source>
</evidence>
<comment type="similarity">
    <text evidence="2">Belongs to the NrfD family.</text>
</comment>
<evidence type="ECO:0000256" key="3">
    <source>
        <dbReference type="ARBA" id="ARBA00022475"/>
    </source>
</evidence>
<dbReference type="InterPro" id="IPR054823">
    <property type="entry name" value="DsrP-like"/>
</dbReference>
<feature type="transmembrane region" description="Helical" evidence="7">
    <location>
        <begin position="255"/>
        <end position="274"/>
    </location>
</feature>
<feature type="transmembrane region" description="Helical" evidence="7">
    <location>
        <begin position="365"/>
        <end position="388"/>
    </location>
</feature>
<evidence type="ECO:0000256" key="5">
    <source>
        <dbReference type="ARBA" id="ARBA00022989"/>
    </source>
</evidence>
<reference evidence="8 9" key="1">
    <citation type="submission" date="2021-12" db="EMBL/GenBank/DDBJ databases">
        <title>Genome sequencing of bacteria with rrn-lacking chromosome and rrn-plasmid.</title>
        <authorList>
            <person name="Anda M."/>
            <person name="Iwasaki W."/>
        </authorList>
    </citation>
    <scope>NUCLEOTIDE SEQUENCE [LARGE SCALE GENOMIC DNA]</scope>
    <source>
        <strain evidence="8 9">DSM 100852</strain>
    </source>
</reference>
<dbReference type="NCBIfam" id="NF045798">
    <property type="entry name" value="DsrP"/>
    <property type="match status" value="1"/>
</dbReference>
<feature type="transmembrane region" description="Helical" evidence="7">
    <location>
        <begin position="98"/>
        <end position="119"/>
    </location>
</feature>
<gene>
    <name evidence="8" type="ORF">FUAX_19520</name>
</gene>